<accession>A0A9J7HXL0</accession>
<evidence type="ECO:0000313" key="3">
    <source>
        <dbReference type="Proteomes" id="UP001652621"/>
    </source>
</evidence>
<dbReference type="eggNOG" id="ENOG502SZ30">
    <property type="taxonomic scope" value="Eukaryota"/>
</dbReference>
<organism evidence="3 4">
    <name type="scientific">Musca domestica</name>
    <name type="common">House fly</name>
    <dbReference type="NCBI Taxonomy" id="7370"/>
    <lineage>
        <taxon>Eukaryota</taxon>
        <taxon>Metazoa</taxon>
        <taxon>Ecdysozoa</taxon>
        <taxon>Arthropoda</taxon>
        <taxon>Hexapoda</taxon>
        <taxon>Insecta</taxon>
        <taxon>Pterygota</taxon>
        <taxon>Neoptera</taxon>
        <taxon>Endopterygota</taxon>
        <taxon>Diptera</taxon>
        <taxon>Brachycera</taxon>
        <taxon>Muscomorpha</taxon>
        <taxon>Muscoidea</taxon>
        <taxon>Muscidae</taxon>
        <taxon>Musca</taxon>
    </lineage>
</organism>
<dbReference type="VEuPathDB" id="VectorBase:MDOMA2_007132"/>
<feature type="region of interest" description="Disordered" evidence="1">
    <location>
        <begin position="211"/>
        <end position="248"/>
    </location>
</feature>
<gene>
    <name evidence="4" type="primary">LOC101888860</name>
</gene>
<dbReference type="VEuPathDB" id="VectorBase:MDOA006143"/>
<name>A0A9J7HXL0_MUSDO</name>
<dbReference type="GeneID" id="101888860"/>
<protein>
    <submittedName>
        <fullName evidence="4">Uncharacterized protein LOC101888860 isoform X1</fullName>
    </submittedName>
</protein>
<proteinExistence type="predicted"/>
<feature type="transmembrane region" description="Helical" evidence="2">
    <location>
        <begin position="77"/>
        <end position="97"/>
    </location>
</feature>
<dbReference type="OrthoDB" id="7775175at2759"/>
<evidence type="ECO:0000256" key="2">
    <source>
        <dbReference type="SAM" id="Phobius"/>
    </source>
</evidence>
<keyword evidence="3" id="KW-1185">Reference proteome</keyword>
<dbReference type="Proteomes" id="UP001652621">
    <property type="component" value="Unplaced"/>
</dbReference>
<sequence>MRVSLPGDLLIQTAFDPSMVLQNHNRIQTRTVTLTSVNRTGTTTTITSGIATASHAPSDVSTSSQPTIYRMNQQRPIIDLLVAMIAVPILILCALQLEKNLHDMANSPESRWLVFALGIGMLIVSVIICGYVTHRMGVCIWAGPIDETGNRVGSSSSSGSTNGRGVTHINSQNDILRIVDSLPPSYDSVVKFDIPPPPYDCLVIDMEQCKDEQETPDKPNTMTTSSSTASTTTTTTTANSDTASTVHM</sequence>
<dbReference type="RefSeq" id="XP_005175025.2">
    <property type="nucleotide sequence ID" value="XM_005174968.4"/>
</dbReference>
<feature type="transmembrane region" description="Helical" evidence="2">
    <location>
        <begin position="112"/>
        <end position="132"/>
    </location>
</feature>
<reference evidence="4" key="1">
    <citation type="submission" date="2025-08" db="UniProtKB">
        <authorList>
            <consortium name="RefSeq"/>
        </authorList>
    </citation>
    <scope>IDENTIFICATION</scope>
    <source>
        <strain evidence="4">Aabys</strain>
        <tissue evidence="4">Whole body</tissue>
    </source>
</reference>
<keyword evidence="2" id="KW-0812">Transmembrane</keyword>
<keyword evidence="2" id="KW-1133">Transmembrane helix</keyword>
<feature type="compositionally biased region" description="Low complexity" evidence="1">
    <location>
        <begin position="221"/>
        <end position="248"/>
    </location>
</feature>
<evidence type="ECO:0000313" key="4">
    <source>
        <dbReference type="RefSeq" id="XP_005175025.2"/>
    </source>
</evidence>
<evidence type="ECO:0000256" key="1">
    <source>
        <dbReference type="SAM" id="MobiDB-lite"/>
    </source>
</evidence>
<keyword evidence="2" id="KW-0472">Membrane</keyword>